<dbReference type="InterPro" id="IPR007197">
    <property type="entry name" value="rSAM"/>
</dbReference>
<keyword evidence="11" id="KW-1185">Reference proteome</keyword>
<dbReference type="HAMAP" id="MF_00917">
    <property type="entry name" value="QueE"/>
    <property type="match status" value="1"/>
</dbReference>
<dbReference type="InterPro" id="IPR013785">
    <property type="entry name" value="Aldolase_TIM"/>
</dbReference>
<comment type="caution">
    <text evidence="8">Lacks conserved residue(s) required for the propagation of feature annotation.</text>
</comment>
<protein>
    <recommendedName>
        <fullName evidence="8">7-carboxy-7-deazaguanine synthase</fullName>
        <shortName evidence="8">CDG synthase</shortName>
        <ecNumber evidence="8">4.3.99.3</ecNumber>
    </recommendedName>
    <alternativeName>
        <fullName evidence="8">Queuosine biosynthesis protein QueE</fullName>
    </alternativeName>
</protein>
<feature type="binding site" evidence="8">
    <location>
        <position position="45"/>
    </location>
    <ligand>
        <name>[4Fe-4S] cluster</name>
        <dbReference type="ChEBI" id="CHEBI:49883"/>
        <note>4Fe-4S-S-AdoMet</note>
    </ligand>
</feature>
<dbReference type="PANTHER" id="PTHR42836">
    <property type="entry name" value="7-CARBOXY-7-DEAZAGUANINE SYNTHASE"/>
    <property type="match status" value="1"/>
</dbReference>
<comment type="subunit">
    <text evidence="8">Homodimer.</text>
</comment>
<comment type="function">
    <text evidence="8">Catalyzes the complex heterocyclic radical-mediated conversion of 6-carboxy-5,6,7,8-tetrahydropterin (CPH4) to 7-carboxy-7-deazaguanine (CDG), a step common to the biosynthetic pathways of all 7-deazapurine-containing compounds.</text>
</comment>
<evidence type="ECO:0000256" key="7">
    <source>
        <dbReference type="ARBA" id="ARBA00023239"/>
    </source>
</evidence>
<dbReference type="Gene3D" id="3.20.20.70">
    <property type="entry name" value="Aldolase class I"/>
    <property type="match status" value="1"/>
</dbReference>
<feature type="binding site" evidence="8">
    <location>
        <position position="48"/>
    </location>
    <ligand>
        <name>[4Fe-4S] cluster</name>
        <dbReference type="ChEBI" id="CHEBI:49883"/>
        <note>4Fe-4S-S-AdoMet</note>
    </ligand>
</feature>
<gene>
    <name evidence="8" type="primary">queE</name>
    <name evidence="10" type="ORF">ACFQGD_08285</name>
</gene>
<keyword evidence="6 8" id="KW-0411">Iron-sulfur</keyword>
<comment type="cofactor">
    <cofactor evidence="8">
        <name>Mg(2+)</name>
        <dbReference type="ChEBI" id="CHEBI:18420"/>
    </cofactor>
</comment>
<evidence type="ECO:0000256" key="1">
    <source>
        <dbReference type="ARBA" id="ARBA00022485"/>
    </source>
</evidence>
<evidence type="ECO:0000259" key="9">
    <source>
        <dbReference type="PROSITE" id="PS51918"/>
    </source>
</evidence>
<keyword evidence="3 8" id="KW-0479">Metal-binding</keyword>
<dbReference type="PANTHER" id="PTHR42836:SF1">
    <property type="entry name" value="7-CARBOXY-7-DEAZAGUANINE SYNTHASE"/>
    <property type="match status" value="1"/>
</dbReference>
<feature type="domain" description="Radical SAM core" evidence="9">
    <location>
        <begin position="28"/>
        <end position="236"/>
    </location>
</feature>
<keyword evidence="4 8" id="KW-0460">Magnesium</keyword>
<comment type="catalytic activity">
    <reaction evidence="8">
        <text>6-carboxy-5,6,7,8-tetrahydropterin + H(+) = 7-carboxy-7-carbaguanine + NH4(+)</text>
        <dbReference type="Rhea" id="RHEA:27974"/>
        <dbReference type="ChEBI" id="CHEBI:15378"/>
        <dbReference type="ChEBI" id="CHEBI:28938"/>
        <dbReference type="ChEBI" id="CHEBI:61032"/>
        <dbReference type="ChEBI" id="CHEBI:61036"/>
        <dbReference type="EC" id="4.3.99.3"/>
    </reaction>
</comment>
<feature type="binding site" evidence="8">
    <location>
        <begin position="137"/>
        <end position="139"/>
    </location>
    <ligand>
        <name>S-adenosyl-L-methionine</name>
        <dbReference type="ChEBI" id="CHEBI:59789"/>
    </ligand>
</feature>
<reference evidence="11" key="1">
    <citation type="journal article" date="2019" name="Int. J. Syst. Evol. Microbiol.">
        <title>The Global Catalogue of Microorganisms (GCM) 10K type strain sequencing project: providing services to taxonomists for standard genome sequencing and annotation.</title>
        <authorList>
            <consortium name="The Broad Institute Genomics Platform"/>
            <consortium name="The Broad Institute Genome Sequencing Center for Infectious Disease"/>
            <person name="Wu L."/>
            <person name="Ma J."/>
        </authorList>
    </citation>
    <scope>NUCLEOTIDE SEQUENCE [LARGE SCALE GENOMIC DNA]</scope>
    <source>
        <strain evidence="11">KCTC 32255</strain>
    </source>
</reference>
<name>A0ABW2BX45_9PSEU</name>
<accession>A0ABW2BX45</accession>
<keyword evidence="1 8" id="KW-0004">4Fe-4S</keyword>
<comment type="caution">
    <text evidence="10">The sequence shown here is derived from an EMBL/GenBank/DDBJ whole genome shotgun (WGS) entry which is preliminary data.</text>
</comment>
<feature type="binding site" evidence="8">
    <location>
        <begin position="22"/>
        <end position="24"/>
    </location>
    <ligand>
        <name>substrate</name>
    </ligand>
</feature>
<keyword evidence="8" id="KW-0671">Queuosine biosynthesis</keyword>
<dbReference type="CDD" id="cd01335">
    <property type="entry name" value="Radical_SAM"/>
    <property type="match status" value="1"/>
</dbReference>
<comment type="pathway">
    <text evidence="8">Purine metabolism; 7-cyano-7-deazaguanine biosynthesis.</text>
</comment>
<evidence type="ECO:0000256" key="8">
    <source>
        <dbReference type="HAMAP-Rule" id="MF_00917"/>
    </source>
</evidence>
<comment type="cofactor">
    <cofactor evidence="8">
        <name>S-adenosyl-L-methionine</name>
        <dbReference type="ChEBI" id="CHEBI:59789"/>
    </cofactor>
    <text evidence="8">Binds 1 S-adenosyl-L-methionine per subunit.</text>
</comment>
<evidence type="ECO:0000313" key="10">
    <source>
        <dbReference type="EMBL" id="MFC6867144.1"/>
    </source>
</evidence>
<dbReference type="EC" id="4.3.99.3" evidence="8"/>
<evidence type="ECO:0000256" key="3">
    <source>
        <dbReference type="ARBA" id="ARBA00022723"/>
    </source>
</evidence>
<dbReference type="SFLD" id="SFLDS00029">
    <property type="entry name" value="Radical_SAM"/>
    <property type="match status" value="1"/>
</dbReference>
<feature type="binding site" evidence="8">
    <location>
        <position position="88"/>
    </location>
    <ligand>
        <name>substrate</name>
    </ligand>
</feature>
<dbReference type="InterPro" id="IPR024924">
    <property type="entry name" value="7-CO-7-deazaguanine_synth-like"/>
</dbReference>
<dbReference type="PIRSF" id="PIRSF000370">
    <property type="entry name" value="QueE"/>
    <property type="match status" value="1"/>
</dbReference>
<dbReference type="EMBL" id="JBHSXX010000001">
    <property type="protein sequence ID" value="MFC6867144.1"/>
    <property type="molecule type" value="Genomic_DNA"/>
</dbReference>
<dbReference type="PROSITE" id="PS51918">
    <property type="entry name" value="RADICAL_SAM"/>
    <property type="match status" value="1"/>
</dbReference>
<evidence type="ECO:0000313" key="11">
    <source>
        <dbReference type="Proteomes" id="UP001596337"/>
    </source>
</evidence>
<evidence type="ECO:0000256" key="5">
    <source>
        <dbReference type="ARBA" id="ARBA00023004"/>
    </source>
</evidence>
<feature type="binding site" evidence="8">
    <location>
        <position position="37"/>
    </location>
    <ligand>
        <name>substrate</name>
    </ligand>
</feature>
<dbReference type="Proteomes" id="UP001596337">
    <property type="component" value="Unassembled WGS sequence"/>
</dbReference>
<evidence type="ECO:0000256" key="6">
    <source>
        <dbReference type="ARBA" id="ARBA00023014"/>
    </source>
</evidence>
<dbReference type="SUPFAM" id="SSF102114">
    <property type="entry name" value="Radical SAM enzymes"/>
    <property type="match status" value="1"/>
</dbReference>
<feature type="binding site" evidence="8">
    <location>
        <position position="50"/>
    </location>
    <ligand>
        <name>Mg(2+)</name>
        <dbReference type="ChEBI" id="CHEBI:18420"/>
    </ligand>
</feature>
<keyword evidence="7 8" id="KW-0456">Lyase</keyword>
<feature type="binding site" evidence="8">
    <location>
        <position position="90"/>
    </location>
    <ligand>
        <name>S-adenosyl-L-methionine</name>
        <dbReference type="ChEBI" id="CHEBI:59789"/>
    </ligand>
</feature>
<comment type="cofactor">
    <cofactor evidence="8">
        <name>[4Fe-4S] cluster</name>
        <dbReference type="ChEBI" id="CHEBI:49883"/>
    </cofactor>
    <text evidence="8">Binds 1 [4Fe-4S] cluster. The cluster is coordinated with 3 cysteines and an exchangeable S-adenosyl-L-methionine.</text>
</comment>
<dbReference type="InterPro" id="IPR058240">
    <property type="entry name" value="rSAM_sf"/>
</dbReference>
<proteinExistence type="inferred from homology"/>
<keyword evidence="2 8" id="KW-0949">S-adenosyl-L-methionine</keyword>
<feature type="binding site" evidence="8">
    <location>
        <position position="41"/>
    </location>
    <ligand>
        <name>[4Fe-4S] cluster</name>
        <dbReference type="ChEBI" id="CHEBI:49883"/>
        <note>4Fe-4S-S-AdoMet</note>
    </ligand>
</feature>
<dbReference type="RefSeq" id="WP_345394679.1">
    <property type="nucleotide sequence ID" value="NZ_BAABLA010000022.1"/>
</dbReference>
<organism evidence="10 11">
    <name type="scientific">Haloechinothrix salitolerans</name>
    <dbReference type="NCBI Taxonomy" id="926830"/>
    <lineage>
        <taxon>Bacteria</taxon>
        <taxon>Bacillati</taxon>
        <taxon>Actinomycetota</taxon>
        <taxon>Actinomycetes</taxon>
        <taxon>Pseudonocardiales</taxon>
        <taxon>Pseudonocardiaceae</taxon>
        <taxon>Haloechinothrix</taxon>
    </lineage>
</organism>
<evidence type="ECO:0000256" key="2">
    <source>
        <dbReference type="ARBA" id="ARBA00022691"/>
    </source>
</evidence>
<keyword evidence="5 8" id="KW-0408">Iron</keyword>
<evidence type="ECO:0000256" key="4">
    <source>
        <dbReference type="ARBA" id="ARBA00022842"/>
    </source>
</evidence>
<sequence>MTTPRPSVARPLLVSECFGPTFQGEGPSAGTPAVFIRLSRCNLSCPGCDTPYTWDWSRFDPRRESRKMSVDDLYRWVTTRLVDLVVISGGEPLLQQESLRPLVQSLAEAGHRIEIETNGTVVPNSDIIDSVDQFNVSPKTSAFAGTAVEWDARINPEALRIFTSSKKSIFKFVVTQEGDLDEISQYTEEFDLSPLWVMPEGTTREQVLDRMSWLAEEAVRRSWNLSTRLHILLWGDERGR</sequence>
<dbReference type="Pfam" id="PF04055">
    <property type="entry name" value="Radical_SAM"/>
    <property type="match status" value="1"/>
</dbReference>
<comment type="similarity">
    <text evidence="8">Belongs to the radical SAM superfamily. 7-carboxy-7-deazaguanine synthase family.</text>
</comment>